<evidence type="ECO:0000259" key="2">
    <source>
        <dbReference type="Pfam" id="PF23951"/>
    </source>
</evidence>
<dbReference type="RefSeq" id="WP_248652342.1">
    <property type="nucleotide sequence ID" value="NZ_CP096660.1"/>
</dbReference>
<dbReference type="GeneID" id="72187391"/>
<name>A0A8U0HZI0_9EURY</name>
<feature type="compositionally biased region" description="Acidic residues" evidence="1">
    <location>
        <begin position="390"/>
        <end position="412"/>
    </location>
</feature>
<proteinExistence type="predicted"/>
<dbReference type="Proteomes" id="UP000830729">
    <property type="component" value="Plasmid unnamed1"/>
</dbReference>
<feature type="region of interest" description="Disordered" evidence="1">
    <location>
        <begin position="340"/>
        <end position="430"/>
    </location>
</feature>
<organism evidence="3 4">
    <name type="scientific">Halorussus limi</name>
    <dbReference type="NCBI Taxonomy" id="2938695"/>
    <lineage>
        <taxon>Archaea</taxon>
        <taxon>Methanobacteriati</taxon>
        <taxon>Methanobacteriota</taxon>
        <taxon>Stenosarchaea group</taxon>
        <taxon>Halobacteria</taxon>
        <taxon>Halobacteriales</taxon>
        <taxon>Haladaptataceae</taxon>
        <taxon>Halorussus</taxon>
    </lineage>
</organism>
<feature type="region of interest" description="Disordered" evidence="1">
    <location>
        <begin position="146"/>
        <end position="235"/>
    </location>
</feature>
<evidence type="ECO:0000313" key="4">
    <source>
        <dbReference type="Proteomes" id="UP000830729"/>
    </source>
</evidence>
<accession>A0A8U0HZI0</accession>
<feature type="compositionally biased region" description="Low complexity" evidence="1">
    <location>
        <begin position="146"/>
        <end position="158"/>
    </location>
</feature>
<sequence>MTTTLGATGPDAADDASPSSEVLRQNQTVANTSVTFENQTTNGTVVTISQVNLTDGGFVVVHDTSLLNGSVLGSVRGVSEYLEPGTHENVQVRLDEPVDESQRLLALAYRDTNDNQSFDFVATQGQEDSAYTVENQVVADEATVTVEASTETTTTTTAEPEETTTTEVPETETTTEEPPETETTTTTEETETTTETTTTEKTTETTTTTEEPTETTTEKPTETTTTTKEAGPSVPEQTVRFHIDSVHVNEFSFVVGNPDDVDRTVVVENVSVSDQTVRVDLTKILSGASPAESVGEAATEERQIASSDLQDVRFVFRNVSVQNVEFVVTAPKGVEFNVPDEMMPETTVVSETTTTEETEAPTETTTEETEAPTETTTEKPTETTTTETTTTEETETTTTEETETTTTEETEAPDEKTTTEEPSAEEPSLRVPALTAPGTIVLNEGTLVVNAEVSNPSDQVVTDTVELRIDGDLVAERRVKVDAGESVSVQFSVSKSDLGLEPGETFIDVLTTDFGKSVEVTVRDGPEEDTENGSSN</sequence>
<dbReference type="EMBL" id="CP096660">
    <property type="protein sequence ID" value="UPV76309.1"/>
    <property type="molecule type" value="Genomic_DNA"/>
</dbReference>
<protein>
    <recommendedName>
        <fullName evidence="2">DUF7282 domain-containing protein</fullName>
    </recommendedName>
</protein>
<feature type="compositionally biased region" description="Acidic residues" evidence="1">
    <location>
        <begin position="159"/>
        <end position="180"/>
    </location>
</feature>
<dbReference type="KEGG" id="halx:M0R89_19290"/>
<feature type="compositionally biased region" description="Low complexity" evidence="1">
    <location>
        <begin position="181"/>
        <end position="210"/>
    </location>
</feature>
<feature type="domain" description="DUF7282" evidence="2">
    <location>
        <begin position="33"/>
        <end position="145"/>
    </location>
</feature>
<keyword evidence="4" id="KW-1185">Reference proteome</keyword>
<feature type="region of interest" description="Disordered" evidence="1">
    <location>
        <begin position="1"/>
        <end position="21"/>
    </location>
</feature>
<evidence type="ECO:0000256" key="1">
    <source>
        <dbReference type="SAM" id="MobiDB-lite"/>
    </source>
</evidence>
<reference evidence="3 4" key="1">
    <citation type="submission" date="2022-04" db="EMBL/GenBank/DDBJ databases">
        <title>Diverse halophilic archaea isolated from saline environments.</title>
        <authorList>
            <person name="Cui H.-L."/>
        </authorList>
    </citation>
    <scope>NUCLEOTIDE SEQUENCE [LARGE SCALE GENOMIC DNA]</scope>
    <source>
        <strain evidence="3 4">XZYJT49</strain>
        <plasmid evidence="3 4">unnamed1</plasmid>
    </source>
</reference>
<evidence type="ECO:0000313" key="3">
    <source>
        <dbReference type="EMBL" id="UPV76309.1"/>
    </source>
</evidence>
<gene>
    <name evidence="3" type="ORF">M0R89_19290</name>
</gene>
<feature type="compositionally biased region" description="Acidic residues" evidence="1">
    <location>
        <begin position="354"/>
        <end position="371"/>
    </location>
</feature>
<dbReference type="Pfam" id="PF23951">
    <property type="entry name" value="DUF7282"/>
    <property type="match status" value="1"/>
</dbReference>
<geneLocation type="plasmid" evidence="3 4">
    <name>unnamed1</name>
</geneLocation>
<keyword evidence="3" id="KW-0614">Plasmid</keyword>
<dbReference type="InterPro" id="IPR055706">
    <property type="entry name" value="Slg1/2_DUF7282"/>
</dbReference>
<dbReference type="AlphaFoldDB" id="A0A8U0HZI0"/>